<evidence type="ECO:0000256" key="3">
    <source>
        <dbReference type="SAM" id="SignalP"/>
    </source>
</evidence>
<keyword evidence="6" id="KW-1185">Reference proteome</keyword>
<dbReference type="InterPro" id="IPR008030">
    <property type="entry name" value="NmrA-like"/>
</dbReference>
<dbReference type="GO" id="GO:0005634">
    <property type="term" value="C:nucleus"/>
    <property type="evidence" value="ECO:0007669"/>
    <property type="project" value="TreeGrafter"/>
</dbReference>
<organism evidence="5 6">
    <name type="scientific">Calycina marina</name>
    <dbReference type="NCBI Taxonomy" id="1763456"/>
    <lineage>
        <taxon>Eukaryota</taxon>
        <taxon>Fungi</taxon>
        <taxon>Dikarya</taxon>
        <taxon>Ascomycota</taxon>
        <taxon>Pezizomycotina</taxon>
        <taxon>Leotiomycetes</taxon>
        <taxon>Helotiales</taxon>
        <taxon>Pezizellaceae</taxon>
        <taxon>Calycina</taxon>
    </lineage>
</organism>
<keyword evidence="3" id="KW-0732">Signal</keyword>
<dbReference type="AlphaFoldDB" id="A0A9P7Z9G3"/>
<evidence type="ECO:0000259" key="4">
    <source>
        <dbReference type="Pfam" id="PF05368"/>
    </source>
</evidence>
<evidence type="ECO:0000313" key="6">
    <source>
        <dbReference type="Proteomes" id="UP000887226"/>
    </source>
</evidence>
<evidence type="ECO:0000313" key="5">
    <source>
        <dbReference type="EMBL" id="KAG9247810.1"/>
    </source>
</evidence>
<dbReference type="InterPro" id="IPR036291">
    <property type="entry name" value="NAD(P)-bd_dom_sf"/>
</dbReference>
<gene>
    <name evidence="5" type="ORF">BJ878DRAFT_532367</name>
</gene>
<dbReference type="EMBL" id="MU253763">
    <property type="protein sequence ID" value="KAG9247810.1"/>
    <property type="molecule type" value="Genomic_DNA"/>
</dbReference>
<name>A0A9P7Z9G3_9HELO</name>
<proteinExistence type="inferred from homology"/>
<reference evidence="5" key="1">
    <citation type="journal article" date="2021" name="IMA Fungus">
        <title>Genomic characterization of three marine fungi, including Emericellopsis atlantica sp. nov. with signatures of a generalist lifestyle and marine biomass degradation.</title>
        <authorList>
            <person name="Hagestad O.C."/>
            <person name="Hou L."/>
            <person name="Andersen J.H."/>
            <person name="Hansen E.H."/>
            <person name="Altermark B."/>
            <person name="Li C."/>
            <person name="Kuhnert E."/>
            <person name="Cox R.J."/>
            <person name="Crous P.W."/>
            <person name="Spatafora J.W."/>
            <person name="Lail K."/>
            <person name="Amirebrahimi M."/>
            <person name="Lipzen A."/>
            <person name="Pangilinan J."/>
            <person name="Andreopoulos W."/>
            <person name="Hayes R.D."/>
            <person name="Ng V."/>
            <person name="Grigoriev I.V."/>
            <person name="Jackson S.A."/>
            <person name="Sutton T.D.S."/>
            <person name="Dobson A.D.W."/>
            <person name="Rama T."/>
        </authorList>
    </citation>
    <scope>NUCLEOTIDE SEQUENCE</scope>
    <source>
        <strain evidence="5">TRa3180A</strain>
    </source>
</reference>
<feature type="domain" description="NmrA-like" evidence="4">
    <location>
        <begin position="10"/>
        <end position="209"/>
    </location>
</feature>
<dbReference type="PANTHER" id="PTHR42748:SF31">
    <property type="entry name" value="NMRA-LIKE DOMAIN-CONTAINING PROTEIN-RELATED"/>
    <property type="match status" value="1"/>
</dbReference>
<dbReference type="Pfam" id="PF05368">
    <property type="entry name" value="NmrA"/>
    <property type="match status" value="1"/>
</dbReference>
<evidence type="ECO:0000256" key="1">
    <source>
        <dbReference type="ARBA" id="ARBA00006328"/>
    </source>
</evidence>
<comment type="similarity">
    <text evidence="1">Belongs to the NmrA-type oxidoreductase family.</text>
</comment>
<dbReference type="Gene3D" id="3.40.50.720">
    <property type="entry name" value="NAD(P)-binding Rossmann-like Domain"/>
    <property type="match status" value="1"/>
</dbReference>
<dbReference type="SUPFAM" id="SSF51735">
    <property type="entry name" value="NAD(P)-binding Rossmann-fold domains"/>
    <property type="match status" value="1"/>
</dbReference>
<feature type="chain" id="PRO_5040162548" description="NmrA-like domain-containing protein" evidence="3">
    <location>
        <begin position="22"/>
        <end position="284"/>
    </location>
</feature>
<accession>A0A9P7Z9G3</accession>
<sequence>MSTYCRMQCIIVVFGATGLQGGSVTVHGVTQDVLKPSAKVLESLSAEMVTADINDTSTLMKALEGAYAVFAVTGYLETGSSETEIKQDKAIADVAKEAGFQHLIWSSLPNVTQISRELSQVYIREIGIPTSFYLPGFFMSILPGIMFRQLPPNNDRTLALPIPADSPMSCLATVEDTGKYVKGILLNCEQTFGKITYGAMDYYTLNDITAKTLQPPAQAVHELTQNMLLMGNVSYCGGADVKDDHVFLVDELDNFEGLHASISCLCRFEVEEAALLCSKGPAGK</sequence>
<dbReference type="PANTHER" id="PTHR42748">
    <property type="entry name" value="NITROGEN METABOLITE REPRESSION PROTEIN NMRA FAMILY MEMBER"/>
    <property type="match status" value="1"/>
</dbReference>
<evidence type="ECO:0000256" key="2">
    <source>
        <dbReference type="ARBA" id="ARBA00022857"/>
    </source>
</evidence>
<protein>
    <recommendedName>
        <fullName evidence="4">NmrA-like domain-containing protein</fullName>
    </recommendedName>
</protein>
<dbReference type="OrthoDB" id="3358371at2759"/>
<comment type="caution">
    <text evidence="5">The sequence shown here is derived from an EMBL/GenBank/DDBJ whole genome shotgun (WGS) entry which is preliminary data.</text>
</comment>
<keyword evidence="2" id="KW-0521">NADP</keyword>
<feature type="signal peptide" evidence="3">
    <location>
        <begin position="1"/>
        <end position="21"/>
    </location>
</feature>
<dbReference type="InterPro" id="IPR051164">
    <property type="entry name" value="NmrA-like_oxidored"/>
</dbReference>
<dbReference type="Proteomes" id="UP000887226">
    <property type="component" value="Unassembled WGS sequence"/>
</dbReference>